<dbReference type="NCBIfam" id="NF033788">
    <property type="entry name" value="HTH_metalloreg"/>
    <property type="match status" value="1"/>
</dbReference>
<gene>
    <name evidence="2" type="ORF">XaplCFBP3122_02635</name>
</gene>
<dbReference type="AlphaFoldDB" id="A0A2S6Z8K4"/>
<protein>
    <submittedName>
        <fullName evidence="2">ArsR family transcriptional regulator</fullName>
    </submittedName>
</protein>
<dbReference type="Pfam" id="PF01022">
    <property type="entry name" value="HTH_5"/>
    <property type="match status" value="1"/>
</dbReference>
<feature type="domain" description="HTH arsR-type" evidence="1">
    <location>
        <begin position="16"/>
        <end position="111"/>
    </location>
</feature>
<reference evidence="2 3" key="1">
    <citation type="submission" date="2016-08" db="EMBL/GenBank/DDBJ databases">
        <title>Evolution of the type three secretion system and type three effector repertoires in Xanthomonas.</title>
        <authorList>
            <person name="Merda D."/>
            <person name="Briand M."/>
            <person name="Bosis E."/>
            <person name="Rousseau C."/>
            <person name="Portier P."/>
            <person name="Jacques M.-A."/>
            <person name="Fischer-Le Saux M."/>
        </authorList>
    </citation>
    <scope>NUCLEOTIDE SEQUENCE [LARGE SCALE GENOMIC DNA]</scope>
    <source>
        <strain evidence="2 3">CFBP 3122</strain>
    </source>
</reference>
<dbReference type="PANTHER" id="PTHR42912">
    <property type="entry name" value="METHYLTRANSFERASE"/>
    <property type="match status" value="1"/>
</dbReference>
<dbReference type="InterPro" id="IPR029063">
    <property type="entry name" value="SAM-dependent_MTases_sf"/>
</dbReference>
<dbReference type="CDD" id="cd02440">
    <property type="entry name" value="AdoMet_MTases"/>
    <property type="match status" value="1"/>
</dbReference>
<dbReference type="EMBL" id="MIGV01000002">
    <property type="protein sequence ID" value="PPT78206.1"/>
    <property type="molecule type" value="Genomic_DNA"/>
</dbReference>
<dbReference type="PRINTS" id="PR00778">
    <property type="entry name" value="HTHARSR"/>
</dbReference>
<dbReference type="InterPro" id="IPR001845">
    <property type="entry name" value="HTH_ArsR_DNA-bd_dom"/>
</dbReference>
<evidence type="ECO:0000313" key="2">
    <source>
        <dbReference type="EMBL" id="PPT78206.1"/>
    </source>
</evidence>
<dbReference type="SUPFAM" id="SSF46785">
    <property type="entry name" value="Winged helix' DNA-binding domain"/>
    <property type="match status" value="1"/>
</dbReference>
<dbReference type="SUPFAM" id="SSF53335">
    <property type="entry name" value="S-adenosyl-L-methionine-dependent methyltransferases"/>
    <property type="match status" value="1"/>
</dbReference>
<dbReference type="InterPro" id="IPR036388">
    <property type="entry name" value="WH-like_DNA-bd_sf"/>
</dbReference>
<accession>A0A2S6Z8K4</accession>
<evidence type="ECO:0000259" key="1">
    <source>
        <dbReference type="PROSITE" id="PS50987"/>
    </source>
</evidence>
<comment type="caution">
    <text evidence="2">The sequence shown here is derived from an EMBL/GenBank/DDBJ whole genome shotgun (WGS) entry which is preliminary data.</text>
</comment>
<dbReference type="Proteomes" id="UP000238270">
    <property type="component" value="Unassembled WGS sequence"/>
</dbReference>
<organism evidence="2 3">
    <name type="scientific">Xanthomonas arboricola pv. populi</name>
    <dbReference type="NCBI Taxonomy" id="487823"/>
    <lineage>
        <taxon>Bacteria</taxon>
        <taxon>Pseudomonadati</taxon>
        <taxon>Pseudomonadota</taxon>
        <taxon>Gammaproteobacteria</taxon>
        <taxon>Lysobacterales</taxon>
        <taxon>Lysobacteraceae</taxon>
        <taxon>Xanthomonas</taxon>
    </lineage>
</organism>
<dbReference type="GO" id="GO:0008757">
    <property type="term" value="F:S-adenosylmethionine-dependent methyltransferase activity"/>
    <property type="evidence" value="ECO:0007669"/>
    <property type="project" value="InterPro"/>
</dbReference>
<name>A0A2S6Z8K4_9XANT</name>
<dbReference type="CDD" id="cd00090">
    <property type="entry name" value="HTH_ARSR"/>
    <property type="match status" value="1"/>
</dbReference>
<dbReference type="InterPro" id="IPR050508">
    <property type="entry name" value="Methyltransf_Superfamily"/>
</dbReference>
<dbReference type="PANTHER" id="PTHR42912:SF45">
    <property type="entry name" value="23S RRNA (GUANINE(745)-N(1))-METHYLTRANSFERASE"/>
    <property type="match status" value="1"/>
</dbReference>
<dbReference type="SMART" id="SM00418">
    <property type="entry name" value="HTH_ARSR"/>
    <property type="match status" value="1"/>
</dbReference>
<dbReference type="Gene3D" id="1.10.10.10">
    <property type="entry name" value="Winged helix-like DNA-binding domain superfamily/Winged helix DNA-binding domain"/>
    <property type="match status" value="1"/>
</dbReference>
<dbReference type="InterPro" id="IPR011991">
    <property type="entry name" value="ArsR-like_HTH"/>
</dbReference>
<proteinExistence type="predicted"/>
<dbReference type="PROSITE" id="PS50987">
    <property type="entry name" value="HTH_ARSR_2"/>
    <property type="match status" value="1"/>
</dbReference>
<dbReference type="Gene3D" id="3.40.50.150">
    <property type="entry name" value="Vaccinia Virus protein VP39"/>
    <property type="match status" value="1"/>
</dbReference>
<dbReference type="InterPro" id="IPR036390">
    <property type="entry name" value="WH_DNA-bd_sf"/>
</dbReference>
<sequence length="350" mass="38356">MTPHPARPKISPYRDIEIFMDLEDWSARLKVFADATRVRLLTLLEQEELTVAELSAITRLAQPRVSTHLAKLKEAGLVRDRRAGVSAYYRFDEVSLDPAQRALWLALSTGSDDPLLRQDAERVAAVLANRAADQNWADSVAGDMERHYSPGRTWEALARTALPLLETGDVLDIASGDGVLAELVAPHATRYICIDTSARVVAAASERLRKLRNVEVREGDMHALPFPDASFDLVVLMHALTYAAKPAQAVAESARVLRPGGRLLLCSLAKHEHRAAVHAYGHVNLGFASKELRRFAEKAGLDVSSLETVTREKRPPHFEVISLIAVKPGIGSRESGIVESSATASRRIAS</sequence>
<dbReference type="GO" id="GO:0003700">
    <property type="term" value="F:DNA-binding transcription factor activity"/>
    <property type="evidence" value="ECO:0007669"/>
    <property type="project" value="InterPro"/>
</dbReference>
<dbReference type="InterPro" id="IPR013216">
    <property type="entry name" value="Methyltransf_11"/>
</dbReference>
<dbReference type="Pfam" id="PF08241">
    <property type="entry name" value="Methyltransf_11"/>
    <property type="match status" value="1"/>
</dbReference>
<evidence type="ECO:0000313" key="3">
    <source>
        <dbReference type="Proteomes" id="UP000238270"/>
    </source>
</evidence>